<evidence type="ECO:0000313" key="1">
    <source>
        <dbReference type="EMBL" id="GFH34323.1"/>
    </source>
</evidence>
<reference evidence="1 2" key="1">
    <citation type="submission" date="2020-02" db="EMBL/GenBank/DDBJ databases">
        <title>Whole Genome Shotgun Sequence of Streptomyces sp. strain CWH03.</title>
        <authorList>
            <person name="Dohra H."/>
            <person name="Kodani S."/>
            <person name="Yamamura H."/>
        </authorList>
    </citation>
    <scope>NUCLEOTIDE SEQUENCE [LARGE SCALE GENOMIC DNA]</scope>
    <source>
        <strain evidence="1 2">CWH03</strain>
    </source>
</reference>
<dbReference type="AlphaFoldDB" id="A0A6A0APU7"/>
<proteinExistence type="predicted"/>
<comment type="caution">
    <text evidence="1">The sequence shown here is derived from an EMBL/GenBank/DDBJ whole genome shotgun (WGS) entry which is preliminary data.</text>
</comment>
<dbReference type="RefSeq" id="WP_173261112.1">
    <property type="nucleotide sequence ID" value="NZ_BLLG01000001.1"/>
</dbReference>
<keyword evidence="2" id="KW-1185">Reference proteome</keyword>
<evidence type="ECO:0000313" key="2">
    <source>
        <dbReference type="Proteomes" id="UP000484988"/>
    </source>
</evidence>
<gene>
    <name evidence="1" type="ORF">SCWH03_05370</name>
</gene>
<protein>
    <submittedName>
        <fullName evidence="1">Uncharacterized protein</fullName>
    </submittedName>
</protein>
<dbReference type="Proteomes" id="UP000484988">
    <property type="component" value="Unassembled WGS sequence"/>
</dbReference>
<name>A0A6A0APU7_9ACTN</name>
<accession>A0A6A0APU7</accession>
<dbReference type="EMBL" id="BLLG01000001">
    <property type="protein sequence ID" value="GFH34323.1"/>
    <property type="molecule type" value="Genomic_DNA"/>
</dbReference>
<organism evidence="1 2">
    <name type="scientific">Streptomyces pacificus</name>
    <dbReference type="NCBI Taxonomy" id="2705029"/>
    <lineage>
        <taxon>Bacteria</taxon>
        <taxon>Bacillati</taxon>
        <taxon>Actinomycetota</taxon>
        <taxon>Actinomycetes</taxon>
        <taxon>Kitasatosporales</taxon>
        <taxon>Streptomycetaceae</taxon>
        <taxon>Streptomyces</taxon>
    </lineage>
</organism>
<sequence length="220" mass="24724">MTVCITERCSRTLREWEEQAGMLACSPCLGQMRHWLQQIPAAMVVLRDGSMQRERTGDTGGRGGTRTAPLPCREDVLNLIGPAASATVRDPHGDQHGQRPIIDTLGSWTKLVCEERRLDGPARWTEVDLATWLIRHLGWASTRQWVTDLHRELFDMACAIRSATRTGITTKALSRPCPRCEELLLQRTDHDLYNRCTNEACEAVFTDAELNDDAIRRAAA</sequence>